<sequence>MGLYLLEFEKTPHKENAIPVTNKIAPIISTGNNPILKTVCQYFPNFVFHSVVFSIAILAIKEDVIPGKPLSKKKIQY</sequence>
<proteinExistence type="predicted"/>
<name>A0A414P802_9FIRM</name>
<dbReference type="RefSeq" id="WP_118212520.1">
    <property type="nucleotide sequence ID" value="NZ_JAQEAN010000061.1"/>
</dbReference>
<organism evidence="1 2">
    <name type="scientific">[Ruminococcus] lactaris</name>
    <dbReference type="NCBI Taxonomy" id="46228"/>
    <lineage>
        <taxon>Bacteria</taxon>
        <taxon>Bacillati</taxon>
        <taxon>Bacillota</taxon>
        <taxon>Clostridia</taxon>
        <taxon>Lachnospirales</taxon>
        <taxon>Lachnospiraceae</taxon>
        <taxon>Mediterraneibacter</taxon>
    </lineage>
</organism>
<evidence type="ECO:0000313" key="1">
    <source>
        <dbReference type="EMBL" id="RHF62263.1"/>
    </source>
</evidence>
<protein>
    <submittedName>
        <fullName evidence="1">Uncharacterized protein</fullName>
    </submittedName>
</protein>
<dbReference type="EMBL" id="QRHG01000006">
    <property type="protein sequence ID" value="RHF62263.1"/>
    <property type="molecule type" value="Genomic_DNA"/>
</dbReference>
<reference evidence="1 2" key="1">
    <citation type="submission" date="2018-08" db="EMBL/GenBank/DDBJ databases">
        <title>A genome reference for cultivated species of the human gut microbiota.</title>
        <authorList>
            <person name="Zou Y."/>
            <person name="Xue W."/>
            <person name="Luo G."/>
        </authorList>
    </citation>
    <scope>NUCLEOTIDE SEQUENCE [LARGE SCALE GENOMIC DNA]</scope>
    <source>
        <strain evidence="1 2">AM25-1LB</strain>
    </source>
</reference>
<comment type="caution">
    <text evidence="1">The sequence shown here is derived from an EMBL/GenBank/DDBJ whole genome shotgun (WGS) entry which is preliminary data.</text>
</comment>
<dbReference type="AlphaFoldDB" id="A0A414P802"/>
<evidence type="ECO:0000313" key="2">
    <source>
        <dbReference type="Proteomes" id="UP000284902"/>
    </source>
</evidence>
<gene>
    <name evidence="1" type="ORF">DW672_03190</name>
</gene>
<dbReference type="Proteomes" id="UP000284902">
    <property type="component" value="Unassembled WGS sequence"/>
</dbReference>
<accession>A0A414P802</accession>